<dbReference type="EMBL" id="VCGU01000005">
    <property type="protein sequence ID" value="TRY74622.1"/>
    <property type="molecule type" value="Genomic_DNA"/>
</dbReference>
<dbReference type="GO" id="GO:0046872">
    <property type="term" value="F:metal ion binding"/>
    <property type="evidence" value="ECO:0007669"/>
    <property type="project" value="UniProtKB-KW"/>
</dbReference>
<organism evidence="7 8">
    <name type="scientific">Tigriopus californicus</name>
    <name type="common">Marine copepod</name>
    <dbReference type="NCBI Taxonomy" id="6832"/>
    <lineage>
        <taxon>Eukaryota</taxon>
        <taxon>Metazoa</taxon>
        <taxon>Ecdysozoa</taxon>
        <taxon>Arthropoda</taxon>
        <taxon>Crustacea</taxon>
        <taxon>Multicrustacea</taxon>
        <taxon>Hexanauplia</taxon>
        <taxon>Copepoda</taxon>
        <taxon>Harpacticoida</taxon>
        <taxon>Harpacticidae</taxon>
        <taxon>Tigriopus</taxon>
    </lineage>
</organism>
<dbReference type="SMART" id="SM00332">
    <property type="entry name" value="PP2Cc"/>
    <property type="match status" value="1"/>
</dbReference>
<evidence type="ECO:0000256" key="3">
    <source>
        <dbReference type="ARBA" id="ARBA00022912"/>
    </source>
</evidence>
<gene>
    <name evidence="7" type="ORF">TCAL_06352</name>
</gene>
<sequence length="527" mass="58352">MAGRWAWSRLAVQNYSHQRAGLRSAHRSVLLKFSWGGGARRTFQTSSQAQSGGPGPKLTPLDVSAILRQNEFTLAGTESDPNVKGGQVNVHATLSGAIKAYDMNTLNSNSPTEDAHTEALQVFGKKAGALFGIFDGHGGAACGQVVAKRLFNYVAAILLSPDELLQHLEARKSGDTEHEHYHVVNPFHEVFELVADLQRFYESSYIRYLEELAQEAEINSEDYLNRSMEDRLKQAFRSLDDAMSEEAIQCRNKVSKEGHEIRMKTLSVALSGAVATLAHIQDADLHVASCGDVTAVLGSLSENETWVAKKLTVEHNADNPDEVARIASEHPGEPIRDIMRGDRLLGILAPVRAMGDFKFKWPSETIEACLAGMGLEHQGPPQHYKSPPYLTCEPDVIHHRLTPKDKFLVIGSDGLWDMMTPMQVIRLVGEHMSGKVTLSPLQFTQPTLSLGEIKEVLVHRQAAMKLKPMDSNAATHLIRNALGGSAYGVDHDRLVQMLTLPKDMVRMFRDDITVTVIFFDTEYLRHC</sequence>
<keyword evidence="5" id="KW-0175">Coiled coil</keyword>
<dbReference type="Proteomes" id="UP000318571">
    <property type="component" value="Chromosome 2"/>
</dbReference>
<evidence type="ECO:0000313" key="7">
    <source>
        <dbReference type="EMBL" id="TRY74622.1"/>
    </source>
</evidence>
<dbReference type="InterPro" id="IPR036457">
    <property type="entry name" value="PPM-type-like_dom_sf"/>
</dbReference>
<comment type="caution">
    <text evidence="7">The sequence shown here is derived from an EMBL/GenBank/DDBJ whole genome shotgun (WGS) entry which is preliminary data.</text>
</comment>
<feature type="coiled-coil region" evidence="5">
    <location>
        <begin position="206"/>
        <end position="245"/>
    </location>
</feature>
<keyword evidence="2 4" id="KW-0378">Hydrolase</keyword>
<keyword evidence="8" id="KW-1185">Reference proteome</keyword>
<evidence type="ECO:0000256" key="4">
    <source>
        <dbReference type="RuleBase" id="RU003465"/>
    </source>
</evidence>
<dbReference type="PROSITE" id="PS51746">
    <property type="entry name" value="PPM_2"/>
    <property type="match status" value="1"/>
</dbReference>
<name>A0A553PAA8_TIGCA</name>
<dbReference type="InterPro" id="IPR015655">
    <property type="entry name" value="PP2C"/>
</dbReference>
<dbReference type="OMA" id="DHNAWNP"/>
<dbReference type="Pfam" id="PF00481">
    <property type="entry name" value="PP2C"/>
    <property type="match status" value="1"/>
</dbReference>
<dbReference type="CDD" id="cd00143">
    <property type="entry name" value="PP2Cc"/>
    <property type="match status" value="1"/>
</dbReference>
<dbReference type="PANTHER" id="PTHR13832">
    <property type="entry name" value="PROTEIN PHOSPHATASE 2C"/>
    <property type="match status" value="1"/>
</dbReference>
<comment type="similarity">
    <text evidence="4">Belongs to the PP2C family.</text>
</comment>
<dbReference type="PROSITE" id="PS01032">
    <property type="entry name" value="PPM_1"/>
    <property type="match status" value="1"/>
</dbReference>
<dbReference type="Gene3D" id="3.60.40.10">
    <property type="entry name" value="PPM-type phosphatase domain"/>
    <property type="match status" value="1"/>
</dbReference>
<dbReference type="InterPro" id="IPR000222">
    <property type="entry name" value="PP2C_BS"/>
</dbReference>
<dbReference type="STRING" id="6832.A0A553PAA8"/>
<evidence type="ECO:0000256" key="1">
    <source>
        <dbReference type="ARBA" id="ARBA00022723"/>
    </source>
</evidence>
<dbReference type="SUPFAM" id="SSF81606">
    <property type="entry name" value="PP2C-like"/>
    <property type="match status" value="1"/>
</dbReference>
<dbReference type="OrthoDB" id="420076at2759"/>
<dbReference type="InterPro" id="IPR001932">
    <property type="entry name" value="PPM-type_phosphatase-like_dom"/>
</dbReference>
<accession>A0A553PAA8</accession>
<keyword evidence="3 4" id="KW-0904">Protein phosphatase</keyword>
<proteinExistence type="inferred from homology"/>
<reference evidence="7 8" key="1">
    <citation type="journal article" date="2018" name="Nat. Ecol. Evol.">
        <title>Genomic signatures of mitonuclear coevolution across populations of Tigriopus californicus.</title>
        <authorList>
            <person name="Barreto F.S."/>
            <person name="Watson E.T."/>
            <person name="Lima T.G."/>
            <person name="Willett C.S."/>
            <person name="Edmands S."/>
            <person name="Li W."/>
            <person name="Burton R.S."/>
        </authorList>
    </citation>
    <scope>NUCLEOTIDE SEQUENCE [LARGE SCALE GENOMIC DNA]</scope>
    <source>
        <strain evidence="7 8">San Diego</strain>
    </source>
</reference>
<dbReference type="PANTHER" id="PTHR13832:SF792">
    <property type="entry name" value="GM14286P"/>
    <property type="match status" value="1"/>
</dbReference>
<keyword evidence="1" id="KW-0479">Metal-binding</keyword>
<protein>
    <recommendedName>
        <fullName evidence="6">PPM-type phosphatase domain-containing protein</fullName>
    </recommendedName>
</protein>
<dbReference type="AlphaFoldDB" id="A0A553PAA8"/>
<dbReference type="GO" id="GO:0004741">
    <property type="term" value="F:[pyruvate dehydrogenase (acetyl-transferring)]-phosphatase activity"/>
    <property type="evidence" value="ECO:0007669"/>
    <property type="project" value="TreeGrafter"/>
</dbReference>
<dbReference type="GO" id="GO:0005739">
    <property type="term" value="C:mitochondrion"/>
    <property type="evidence" value="ECO:0007669"/>
    <property type="project" value="TreeGrafter"/>
</dbReference>
<feature type="domain" description="PPM-type phosphatase" evidence="6">
    <location>
        <begin position="114"/>
        <end position="519"/>
    </location>
</feature>
<evidence type="ECO:0000313" key="8">
    <source>
        <dbReference type="Proteomes" id="UP000318571"/>
    </source>
</evidence>
<evidence type="ECO:0000259" key="6">
    <source>
        <dbReference type="PROSITE" id="PS51746"/>
    </source>
</evidence>
<evidence type="ECO:0000256" key="2">
    <source>
        <dbReference type="ARBA" id="ARBA00022801"/>
    </source>
</evidence>
<evidence type="ECO:0000256" key="5">
    <source>
        <dbReference type="SAM" id="Coils"/>
    </source>
</evidence>